<keyword evidence="2" id="KW-1185">Reference proteome</keyword>
<reference evidence="1 2" key="1">
    <citation type="journal article" date="2018" name="Mol. Plant">
        <title>The genome of Artemisia annua provides insight into the evolution of Asteraceae family and artemisinin biosynthesis.</title>
        <authorList>
            <person name="Shen Q."/>
            <person name="Zhang L."/>
            <person name="Liao Z."/>
            <person name="Wang S."/>
            <person name="Yan T."/>
            <person name="Shi P."/>
            <person name="Liu M."/>
            <person name="Fu X."/>
            <person name="Pan Q."/>
            <person name="Wang Y."/>
            <person name="Lv Z."/>
            <person name="Lu X."/>
            <person name="Zhang F."/>
            <person name="Jiang W."/>
            <person name="Ma Y."/>
            <person name="Chen M."/>
            <person name="Hao X."/>
            <person name="Li L."/>
            <person name="Tang Y."/>
            <person name="Lv G."/>
            <person name="Zhou Y."/>
            <person name="Sun X."/>
            <person name="Brodelius P.E."/>
            <person name="Rose J.K.C."/>
            <person name="Tang K."/>
        </authorList>
    </citation>
    <scope>NUCLEOTIDE SEQUENCE [LARGE SCALE GENOMIC DNA]</scope>
    <source>
        <strain evidence="2">cv. Huhao1</strain>
        <tissue evidence="1">Leaf</tissue>
    </source>
</reference>
<dbReference type="Proteomes" id="UP000245207">
    <property type="component" value="Unassembled WGS sequence"/>
</dbReference>
<comment type="caution">
    <text evidence="1">The sequence shown here is derived from an EMBL/GenBank/DDBJ whole genome shotgun (WGS) entry which is preliminary data.</text>
</comment>
<evidence type="ECO:0000313" key="1">
    <source>
        <dbReference type="EMBL" id="PWA66003.1"/>
    </source>
</evidence>
<proteinExistence type="predicted"/>
<accession>A0A2U1MXK8</accession>
<dbReference type="EMBL" id="PKPP01004117">
    <property type="protein sequence ID" value="PWA66003.1"/>
    <property type="molecule type" value="Genomic_DNA"/>
</dbReference>
<dbReference type="AlphaFoldDB" id="A0A2U1MXK8"/>
<evidence type="ECO:0000313" key="2">
    <source>
        <dbReference type="Proteomes" id="UP000245207"/>
    </source>
</evidence>
<protein>
    <submittedName>
        <fullName evidence="1">Uncharacterized protein</fullName>
    </submittedName>
</protein>
<organism evidence="1 2">
    <name type="scientific">Artemisia annua</name>
    <name type="common">Sweet wormwood</name>
    <dbReference type="NCBI Taxonomy" id="35608"/>
    <lineage>
        <taxon>Eukaryota</taxon>
        <taxon>Viridiplantae</taxon>
        <taxon>Streptophyta</taxon>
        <taxon>Embryophyta</taxon>
        <taxon>Tracheophyta</taxon>
        <taxon>Spermatophyta</taxon>
        <taxon>Magnoliopsida</taxon>
        <taxon>eudicotyledons</taxon>
        <taxon>Gunneridae</taxon>
        <taxon>Pentapetalae</taxon>
        <taxon>asterids</taxon>
        <taxon>campanulids</taxon>
        <taxon>Asterales</taxon>
        <taxon>Asteraceae</taxon>
        <taxon>Asteroideae</taxon>
        <taxon>Anthemideae</taxon>
        <taxon>Artemisiinae</taxon>
        <taxon>Artemisia</taxon>
    </lineage>
</organism>
<gene>
    <name evidence="1" type="ORF">CTI12_AA333770</name>
</gene>
<name>A0A2U1MXK8_ARTAN</name>
<sequence>MASPSTPHATACTPKFQQLRQLAESDDLDDVFYLLFSQQYTKNKGLIMLLGERRDHLAKEIRRLEKLAEEGENFCPFHDEGVDGLRFMKETLERNKKLLAGLIGLIDLTCEGRV</sequence>